<organism evidence="10">
    <name type="scientific">Menopon gallinae</name>
    <name type="common">poultry shaft louse</name>
    <dbReference type="NCBI Taxonomy" id="328185"/>
    <lineage>
        <taxon>Eukaryota</taxon>
        <taxon>Metazoa</taxon>
        <taxon>Ecdysozoa</taxon>
        <taxon>Arthropoda</taxon>
        <taxon>Hexapoda</taxon>
        <taxon>Insecta</taxon>
        <taxon>Pterygota</taxon>
        <taxon>Neoptera</taxon>
        <taxon>Paraneoptera</taxon>
        <taxon>Psocodea</taxon>
        <taxon>Troctomorpha</taxon>
        <taxon>Phthiraptera</taxon>
        <taxon>Amblycera</taxon>
        <taxon>Menoponidae</taxon>
        <taxon>Menopon</taxon>
    </lineage>
</organism>
<evidence type="ECO:0000256" key="1">
    <source>
        <dbReference type="ARBA" id="ARBA00010537"/>
    </source>
</evidence>
<dbReference type="AlphaFoldDB" id="A0AAW2HXW9"/>
<protein>
    <recommendedName>
        <fullName evidence="5">Large ribosomal subunit protein uL11m</fullName>
    </recommendedName>
    <alternativeName>
        <fullName evidence="6">39S ribosomal protein L11, mitochondrial</fullName>
    </alternativeName>
</protein>
<dbReference type="Gene3D" id="1.10.10.250">
    <property type="entry name" value="Ribosomal protein L11, C-terminal domain"/>
    <property type="match status" value="1"/>
</dbReference>
<keyword evidence="3 7" id="KW-0687">Ribonucleoprotein</keyword>
<dbReference type="GO" id="GO:0003735">
    <property type="term" value="F:structural constituent of ribosome"/>
    <property type="evidence" value="ECO:0007669"/>
    <property type="project" value="InterPro"/>
</dbReference>
<evidence type="ECO:0000259" key="8">
    <source>
        <dbReference type="Pfam" id="PF00298"/>
    </source>
</evidence>
<proteinExistence type="inferred from homology"/>
<feature type="domain" description="Large ribosomal subunit protein uL11 N-terminal" evidence="9">
    <location>
        <begin position="29"/>
        <end position="83"/>
    </location>
</feature>
<sequence>MSKAKTVLKTYKVYSAETRPLTNRFTQTIRAGLAAAGPPLGPLLGKYGINVAAFCKDFNEKTSNYIKGIPLPCIVTIKPDRSYNIDIRKPGMPYYLLKAAGVTTPQIYKGQSGQITIKHIYEIAKILHEDPYSYYQIHELHDVCKQVARKAYKLGIKVVKEIDPVSYGEYLKNKKMYLDKKEAEQVARMEAKLLRK</sequence>
<dbReference type="InterPro" id="IPR020783">
    <property type="entry name" value="Ribosomal_uL11_C"/>
</dbReference>
<dbReference type="PANTHER" id="PTHR11661">
    <property type="entry name" value="60S RIBOSOMAL PROTEIN L12"/>
    <property type="match status" value="1"/>
</dbReference>
<dbReference type="SUPFAM" id="SSF54747">
    <property type="entry name" value="Ribosomal L11/L12e N-terminal domain"/>
    <property type="match status" value="1"/>
</dbReference>
<dbReference type="SUPFAM" id="SSF46906">
    <property type="entry name" value="Ribosomal protein L11, C-terminal domain"/>
    <property type="match status" value="1"/>
</dbReference>
<comment type="subunit">
    <text evidence="4">Component of the mitochondrial ribosome large subunit (39S) which comprises a 16S rRNA and about 50 distinct proteins.</text>
</comment>
<evidence type="ECO:0000259" key="9">
    <source>
        <dbReference type="Pfam" id="PF03946"/>
    </source>
</evidence>
<evidence type="ECO:0000256" key="5">
    <source>
        <dbReference type="ARBA" id="ARBA00040104"/>
    </source>
</evidence>
<dbReference type="InterPro" id="IPR020784">
    <property type="entry name" value="Ribosomal_uL11_N"/>
</dbReference>
<dbReference type="InterPro" id="IPR036796">
    <property type="entry name" value="Ribosomal_uL11_N_sf"/>
</dbReference>
<comment type="caution">
    <text evidence="10">The sequence shown here is derived from an EMBL/GenBank/DDBJ whole genome shotgun (WGS) entry which is preliminary data.</text>
</comment>
<dbReference type="GO" id="GO:0006412">
    <property type="term" value="P:translation"/>
    <property type="evidence" value="ECO:0007669"/>
    <property type="project" value="InterPro"/>
</dbReference>
<evidence type="ECO:0000256" key="6">
    <source>
        <dbReference type="ARBA" id="ARBA00041455"/>
    </source>
</evidence>
<dbReference type="HAMAP" id="MF_00736">
    <property type="entry name" value="Ribosomal_uL11"/>
    <property type="match status" value="1"/>
</dbReference>
<dbReference type="Gene3D" id="3.30.1550.10">
    <property type="entry name" value="Ribosomal protein L11/L12, N-terminal domain"/>
    <property type="match status" value="1"/>
</dbReference>
<dbReference type="EMBL" id="JARGDH010000003">
    <property type="protein sequence ID" value="KAL0274233.1"/>
    <property type="molecule type" value="Genomic_DNA"/>
</dbReference>
<comment type="similarity">
    <text evidence="1 7">Belongs to the universal ribosomal protein uL11 family.</text>
</comment>
<evidence type="ECO:0000256" key="3">
    <source>
        <dbReference type="ARBA" id="ARBA00023274"/>
    </source>
</evidence>
<dbReference type="PANTHER" id="PTHR11661:SF1">
    <property type="entry name" value="LARGE RIBOSOMAL SUBUNIT PROTEIN UL11M"/>
    <property type="match status" value="1"/>
</dbReference>
<evidence type="ECO:0000256" key="2">
    <source>
        <dbReference type="ARBA" id="ARBA00022980"/>
    </source>
</evidence>
<dbReference type="Pfam" id="PF03946">
    <property type="entry name" value="Ribosomal_L11_N"/>
    <property type="match status" value="1"/>
</dbReference>
<reference evidence="10" key="1">
    <citation type="journal article" date="2024" name="Gigascience">
        <title>Chromosome-level genome of the poultry shaft louse Menopon gallinae provides insight into the host-switching and adaptive evolution of parasitic lice.</title>
        <authorList>
            <person name="Xu Y."/>
            <person name="Ma L."/>
            <person name="Liu S."/>
            <person name="Liang Y."/>
            <person name="Liu Q."/>
            <person name="He Z."/>
            <person name="Tian L."/>
            <person name="Duan Y."/>
            <person name="Cai W."/>
            <person name="Li H."/>
            <person name="Song F."/>
        </authorList>
    </citation>
    <scope>NUCLEOTIDE SEQUENCE</scope>
    <source>
        <strain evidence="10">Cailab_2023a</strain>
    </source>
</reference>
<name>A0AAW2HXW9_9NEOP</name>
<dbReference type="CDD" id="cd00349">
    <property type="entry name" value="Ribosomal_L11"/>
    <property type="match status" value="1"/>
</dbReference>
<accession>A0AAW2HXW9</accession>
<dbReference type="GO" id="GO:0070180">
    <property type="term" value="F:large ribosomal subunit rRNA binding"/>
    <property type="evidence" value="ECO:0007669"/>
    <property type="project" value="TreeGrafter"/>
</dbReference>
<dbReference type="GO" id="GO:0005762">
    <property type="term" value="C:mitochondrial large ribosomal subunit"/>
    <property type="evidence" value="ECO:0007669"/>
    <property type="project" value="TreeGrafter"/>
</dbReference>
<keyword evidence="2 7" id="KW-0689">Ribosomal protein</keyword>
<gene>
    <name evidence="10" type="ORF">PYX00_006704</name>
</gene>
<evidence type="ECO:0000256" key="4">
    <source>
        <dbReference type="ARBA" id="ARBA00038782"/>
    </source>
</evidence>
<dbReference type="SMART" id="SM00649">
    <property type="entry name" value="RL11"/>
    <property type="match status" value="1"/>
</dbReference>
<dbReference type="InterPro" id="IPR036769">
    <property type="entry name" value="Ribosomal_uL11_C_sf"/>
</dbReference>
<dbReference type="Pfam" id="PF00298">
    <property type="entry name" value="Ribosomal_L11"/>
    <property type="match status" value="1"/>
</dbReference>
<evidence type="ECO:0000313" key="10">
    <source>
        <dbReference type="EMBL" id="KAL0274233.1"/>
    </source>
</evidence>
<feature type="domain" description="Large ribosomal subunit protein uL11 C-terminal" evidence="8">
    <location>
        <begin position="89"/>
        <end position="158"/>
    </location>
</feature>
<evidence type="ECO:0000256" key="7">
    <source>
        <dbReference type="RuleBase" id="RU003978"/>
    </source>
</evidence>
<dbReference type="InterPro" id="IPR000911">
    <property type="entry name" value="Ribosomal_uL11"/>
</dbReference>